<reference evidence="1" key="3">
    <citation type="submission" date="2025-09" db="UniProtKB">
        <authorList>
            <consortium name="Ensembl"/>
        </authorList>
    </citation>
    <scope>IDENTIFICATION</scope>
</reference>
<keyword evidence="2" id="KW-1185">Reference proteome</keyword>
<proteinExistence type="predicted"/>
<protein>
    <submittedName>
        <fullName evidence="1">Uncharacterized protein</fullName>
    </submittedName>
</protein>
<dbReference type="Proteomes" id="UP000472272">
    <property type="component" value="Chromosome 4"/>
</dbReference>
<dbReference type="Ensembl" id="ENSPMRT00000014695.1">
    <property type="protein sequence ID" value="ENSPMRP00000013753.1"/>
    <property type="gene ID" value="ENSPMRG00000009223.1"/>
</dbReference>
<reference evidence="1 2" key="1">
    <citation type="journal article" date="2019" name="Proc. Natl. Acad. Sci. U.S.A.">
        <title>Regulatory changes in pterin and carotenoid genes underlie balanced color polymorphisms in the wall lizard.</title>
        <authorList>
            <person name="Andrade P."/>
            <person name="Pinho C."/>
            <person name="Perez I de Lanuza G."/>
            <person name="Afonso S."/>
            <person name="Brejcha J."/>
            <person name="Rubin C.J."/>
            <person name="Wallerman O."/>
            <person name="Pereira P."/>
            <person name="Sabatino S.J."/>
            <person name="Bellati A."/>
            <person name="Pellitteri-Rosa D."/>
            <person name="Bosakova Z."/>
            <person name="Bunikis I."/>
            <person name="Carretero M.A."/>
            <person name="Feiner N."/>
            <person name="Marsik P."/>
            <person name="Pauperio F."/>
            <person name="Salvi D."/>
            <person name="Soler L."/>
            <person name="While G.M."/>
            <person name="Uller T."/>
            <person name="Font E."/>
            <person name="Andersson L."/>
            <person name="Carneiro M."/>
        </authorList>
    </citation>
    <scope>NUCLEOTIDE SEQUENCE</scope>
</reference>
<reference evidence="1" key="2">
    <citation type="submission" date="2025-08" db="UniProtKB">
        <authorList>
            <consortium name="Ensembl"/>
        </authorList>
    </citation>
    <scope>IDENTIFICATION</scope>
</reference>
<organism evidence="1 2">
    <name type="scientific">Podarcis muralis</name>
    <name type="common">Wall lizard</name>
    <name type="synonym">Lacerta muralis</name>
    <dbReference type="NCBI Taxonomy" id="64176"/>
    <lineage>
        <taxon>Eukaryota</taxon>
        <taxon>Metazoa</taxon>
        <taxon>Chordata</taxon>
        <taxon>Craniata</taxon>
        <taxon>Vertebrata</taxon>
        <taxon>Euteleostomi</taxon>
        <taxon>Lepidosauria</taxon>
        <taxon>Squamata</taxon>
        <taxon>Bifurcata</taxon>
        <taxon>Unidentata</taxon>
        <taxon>Episquamata</taxon>
        <taxon>Laterata</taxon>
        <taxon>Lacertibaenia</taxon>
        <taxon>Lacertidae</taxon>
        <taxon>Podarcis</taxon>
    </lineage>
</organism>
<evidence type="ECO:0000313" key="1">
    <source>
        <dbReference type="Ensembl" id="ENSPMRP00000013753.1"/>
    </source>
</evidence>
<sequence>SLVFSKALLLIEMRQERCLIKVAGISRFQQGLCSRIQKTYTGLPYLLLIKCLDKLQRNGRCGGEASRRSLTRMQCCLQNIIASFFHGMLLNI</sequence>
<name>A0A670INM9_PODMU</name>
<dbReference type="AlphaFoldDB" id="A0A670INM9"/>
<evidence type="ECO:0000313" key="2">
    <source>
        <dbReference type="Proteomes" id="UP000472272"/>
    </source>
</evidence>
<accession>A0A670INM9</accession>